<dbReference type="AlphaFoldDB" id="A0A6A6Z1V2"/>
<sequence>MLPLRGLAKWAPFKIDALGLVTLLGVREVDQAIGKLTYHRYLEFLPLLGAHVVAGNAYLKPIRGFELYNLTDEIKATDASGWFARWILGHSRREVQKARTVIRITDEESKKEKPGWVNRSSVMGAFVLCVLVVLPALIGDWWGLSNGIFIATSIVVRWFLLQQVRSVLDQIIDDMKERNGQKVKVLMVLPTGSAVTICATRGIILALLTSPSQLAVRCIGWAAFVGNALTLGSPSLFYQMICIVIQAVATMLYTWGHCEERFEIGSRLKLEIDKEPPSIIEDNRHTAYARLNLSETEENCMVTWALASQRGNGGWWLKYFKRKHFLFPDAQDDGSKSAEGGAGIGPHGS</sequence>
<accession>A0A6A6Z1V2</accession>
<protein>
    <submittedName>
        <fullName evidence="2 4">Uncharacterized protein</fullName>
    </submittedName>
</protein>
<reference evidence="4" key="2">
    <citation type="submission" date="2020-04" db="EMBL/GenBank/DDBJ databases">
        <authorList>
            <consortium name="NCBI Genome Project"/>
        </authorList>
    </citation>
    <scope>NUCLEOTIDE SEQUENCE</scope>
    <source>
        <strain evidence="4">CBS 304.34</strain>
    </source>
</reference>
<dbReference type="Proteomes" id="UP000504636">
    <property type="component" value="Unplaced"/>
</dbReference>
<evidence type="ECO:0000256" key="1">
    <source>
        <dbReference type="SAM" id="Phobius"/>
    </source>
</evidence>
<gene>
    <name evidence="2 4" type="ORF">BDZ99DRAFT_554506</name>
</gene>
<evidence type="ECO:0000313" key="3">
    <source>
        <dbReference type="Proteomes" id="UP000504636"/>
    </source>
</evidence>
<feature type="transmembrane region" description="Helical" evidence="1">
    <location>
        <begin position="144"/>
        <end position="164"/>
    </location>
</feature>
<keyword evidence="1" id="KW-1133">Transmembrane helix</keyword>
<feature type="transmembrane region" description="Helical" evidence="1">
    <location>
        <begin position="236"/>
        <end position="256"/>
    </location>
</feature>
<reference evidence="2 4" key="1">
    <citation type="journal article" date="2020" name="Stud. Mycol.">
        <title>101 Dothideomycetes genomes: a test case for predicting lifestyles and emergence of pathogens.</title>
        <authorList>
            <person name="Haridas S."/>
            <person name="Albert R."/>
            <person name="Binder M."/>
            <person name="Bloem J."/>
            <person name="Labutti K."/>
            <person name="Salamov A."/>
            <person name="Andreopoulos B."/>
            <person name="Baker S."/>
            <person name="Barry K."/>
            <person name="Bills G."/>
            <person name="Bluhm B."/>
            <person name="Cannon C."/>
            <person name="Castanera R."/>
            <person name="Culley D."/>
            <person name="Daum C."/>
            <person name="Ezra D."/>
            <person name="Gonzalez J."/>
            <person name="Henrissat B."/>
            <person name="Kuo A."/>
            <person name="Liang C."/>
            <person name="Lipzen A."/>
            <person name="Lutzoni F."/>
            <person name="Magnuson J."/>
            <person name="Mondo S."/>
            <person name="Nolan M."/>
            <person name="Ohm R."/>
            <person name="Pangilinan J."/>
            <person name="Park H.-J."/>
            <person name="Ramirez L."/>
            <person name="Alfaro M."/>
            <person name="Sun H."/>
            <person name="Tritt A."/>
            <person name="Yoshinaga Y."/>
            <person name="Zwiers L.-H."/>
            <person name="Turgeon B."/>
            <person name="Goodwin S."/>
            <person name="Spatafora J."/>
            <person name="Crous P."/>
            <person name="Grigoriev I."/>
        </authorList>
    </citation>
    <scope>NUCLEOTIDE SEQUENCE</scope>
    <source>
        <strain evidence="2 4">CBS 304.34</strain>
    </source>
</reference>
<keyword evidence="3" id="KW-1185">Reference proteome</keyword>
<keyword evidence="1" id="KW-0812">Transmembrane</keyword>
<dbReference type="RefSeq" id="XP_033581129.1">
    <property type="nucleotide sequence ID" value="XM_033727129.1"/>
</dbReference>
<reference evidence="4" key="3">
    <citation type="submission" date="2025-04" db="UniProtKB">
        <authorList>
            <consortium name="RefSeq"/>
        </authorList>
    </citation>
    <scope>IDENTIFICATION</scope>
    <source>
        <strain evidence="4">CBS 304.34</strain>
    </source>
</reference>
<evidence type="ECO:0000313" key="4">
    <source>
        <dbReference type="RefSeq" id="XP_033581129.1"/>
    </source>
</evidence>
<dbReference type="GeneID" id="54468022"/>
<feature type="transmembrane region" description="Helical" evidence="1">
    <location>
        <begin position="185"/>
        <end position="208"/>
    </location>
</feature>
<proteinExistence type="predicted"/>
<organism evidence="2">
    <name type="scientific">Mytilinidion resinicola</name>
    <dbReference type="NCBI Taxonomy" id="574789"/>
    <lineage>
        <taxon>Eukaryota</taxon>
        <taxon>Fungi</taxon>
        <taxon>Dikarya</taxon>
        <taxon>Ascomycota</taxon>
        <taxon>Pezizomycotina</taxon>
        <taxon>Dothideomycetes</taxon>
        <taxon>Pleosporomycetidae</taxon>
        <taxon>Mytilinidiales</taxon>
        <taxon>Mytilinidiaceae</taxon>
        <taxon>Mytilinidion</taxon>
    </lineage>
</organism>
<dbReference type="EMBL" id="MU003695">
    <property type="protein sequence ID" value="KAF2814165.1"/>
    <property type="molecule type" value="Genomic_DNA"/>
</dbReference>
<name>A0A6A6Z1V2_9PEZI</name>
<feature type="transmembrane region" description="Helical" evidence="1">
    <location>
        <begin position="120"/>
        <end position="138"/>
    </location>
</feature>
<keyword evidence="1" id="KW-0472">Membrane</keyword>
<dbReference type="OrthoDB" id="5422688at2759"/>
<evidence type="ECO:0000313" key="2">
    <source>
        <dbReference type="EMBL" id="KAF2814165.1"/>
    </source>
</evidence>